<evidence type="ECO:0000256" key="4">
    <source>
        <dbReference type="ARBA" id="ARBA00022642"/>
    </source>
</evidence>
<name>A0A366EMT5_9HYPH</name>
<dbReference type="InterPro" id="IPR014729">
    <property type="entry name" value="Rossmann-like_a/b/a_fold"/>
</dbReference>
<dbReference type="EMBL" id="QNRK01000045">
    <property type="protein sequence ID" value="RBP03286.1"/>
    <property type="molecule type" value="Genomic_DNA"/>
</dbReference>
<evidence type="ECO:0000259" key="12">
    <source>
        <dbReference type="Pfam" id="PF01467"/>
    </source>
</evidence>
<sequence>MRAVPRLPPYQPGMRIGLLGGSFNPPHEGHALVTQLALTRLGLDRVWWLVTPGNPLKSVAELAALNDRVEAARRLVAGPRVAITDIEAQIGARYTYDTLAWLVRRAPGARFVWLMGADNLRQFHLWRHWRQIADLVPIAIVDRPGSTLRATSSRAAVALAPWRVPERDARRLADLAPPAALFLHGPRSNLSSTVLRGAAAVEQDASPAAIPL</sequence>
<dbReference type="PANTHER" id="PTHR39321:SF3">
    <property type="entry name" value="PHOSPHOPANTETHEINE ADENYLYLTRANSFERASE"/>
    <property type="match status" value="1"/>
</dbReference>
<evidence type="ECO:0000256" key="6">
    <source>
        <dbReference type="ARBA" id="ARBA00022695"/>
    </source>
</evidence>
<evidence type="ECO:0000256" key="1">
    <source>
        <dbReference type="ARBA" id="ARBA00002324"/>
    </source>
</evidence>
<comment type="pathway">
    <text evidence="2 11">Cofactor biosynthesis; NAD(+) biosynthesis; deamido-NAD(+) from nicotinate D-ribonucleotide: step 1/1.</text>
</comment>
<dbReference type="SUPFAM" id="SSF52374">
    <property type="entry name" value="Nucleotidylyl transferase"/>
    <property type="match status" value="1"/>
</dbReference>
<dbReference type="AlphaFoldDB" id="A0A366EMT5"/>
<keyword evidence="9 11" id="KW-0520">NAD</keyword>
<dbReference type="PANTHER" id="PTHR39321">
    <property type="entry name" value="NICOTINATE-NUCLEOTIDE ADENYLYLTRANSFERASE-RELATED"/>
    <property type="match status" value="1"/>
</dbReference>
<dbReference type="NCBIfam" id="TIGR00482">
    <property type="entry name" value="nicotinate (nicotinamide) nucleotide adenylyltransferase"/>
    <property type="match status" value="1"/>
</dbReference>
<dbReference type="EC" id="2.7.7.18" evidence="11"/>
<comment type="catalytic activity">
    <reaction evidence="10 11">
        <text>nicotinate beta-D-ribonucleotide + ATP + H(+) = deamido-NAD(+) + diphosphate</text>
        <dbReference type="Rhea" id="RHEA:22860"/>
        <dbReference type="ChEBI" id="CHEBI:15378"/>
        <dbReference type="ChEBI" id="CHEBI:30616"/>
        <dbReference type="ChEBI" id="CHEBI:33019"/>
        <dbReference type="ChEBI" id="CHEBI:57502"/>
        <dbReference type="ChEBI" id="CHEBI:58437"/>
        <dbReference type="EC" id="2.7.7.18"/>
    </reaction>
</comment>
<reference evidence="13 14" key="1">
    <citation type="submission" date="2018-06" db="EMBL/GenBank/DDBJ databases">
        <title>Genomic Encyclopedia of Type Strains, Phase IV (KMG-IV): sequencing the most valuable type-strain genomes for metagenomic binning, comparative biology and taxonomic classification.</title>
        <authorList>
            <person name="Goeker M."/>
        </authorList>
    </citation>
    <scope>NUCLEOTIDE SEQUENCE [LARGE SCALE GENOMIC DNA]</scope>
    <source>
        <strain evidence="13 14">DSM 24875</strain>
    </source>
</reference>
<dbReference type="UniPathway" id="UPA00253">
    <property type="reaction ID" value="UER00332"/>
</dbReference>
<dbReference type="NCBIfam" id="NF000843">
    <property type="entry name" value="PRK00071.2-2"/>
    <property type="match status" value="1"/>
</dbReference>
<evidence type="ECO:0000256" key="10">
    <source>
        <dbReference type="ARBA" id="ARBA00048721"/>
    </source>
</evidence>
<evidence type="ECO:0000256" key="11">
    <source>
        <dbReference type="HAMAP-Rule" id="MF_00244"/>
    </source>
</evidence>
<feature type="domain" description="Cytidyltransferase-like" evidence="12">
    <location>
        <begin position="18"/>
        <end position="196"/>
    </location>
</feature>
<proteinExistence type="inferred from homology"/>
<gene>
    <name evidence="11" type="primary">nadD</name>
    <name evidence="13" type="ORF">DFR50_14539</name>
</gene>
<evidence type="ECO:0000256" key="9">
    <source>
        <dbReference type="ARBA" id="ARBA00023027"/>
    </source>
</evidence>
<keyword evidence="5 11" id="KW-0808">Transferase</keyword>
<keyword evidence="7 11" id="KW-0547">Nucleotide-binding</keyword>
<comment type="function">
    <text evidence="1 11">Catalyzes the reversible adenylation of nicotinate mononucleotide (NaMN) to nicotinic acid adenine dinucleotide (NaAD).</text>
</comment>
<keyword evidence="8 11" id="KW-0067">ATP-binding</keyword>
<evidence type="ECO:0000313" key="14">
    <source>
        <dbReference type="Proteomes" id="UP000253529"/>
    </source>
</evidence>
<protein>
    <recommendedName>
        <fullName evidence="11">Probable nicotinate-nucleotide adenylyltransferase</fullName>
        <ecNumber evidence="11">2.7.7.18</ecNumber>
    </recommendedName>
    <alternativeName>
        <fullName evidence="11">Deamido-NAD(+) diphosphorylase</fullName>
    </alternativeName>
    <alternativeName>
        <fullName evidence="11">Deamido-NAD(+) pyrophosphorylase</fullName>
    </alternativeName>
    <alternativeName>
        <fullName evidence="11">Nicotinate mononucleotide adenylyltransferase</fullName>
        <shortName evidence="11">NaMN adenylyltransferase</shortName>
    </alternativeName>
</protein>
<dbReference type="HAMAP" id="MF_00244">
    <property type="entry name" value="NaMN_adenylyltr"/>
    <property type="match status" value="1"/>
</dbReference>
<organism evidence="13 14">
    <name type="scientific">Roseiarcus fermentans</name>
    <dbReference type="NCBI Taxonomy" id="1473586"/>
    <lineage>
        <taxon>Bacteria</taxon>
        <taxon>Pseudomonadati</taxon>
        <taxon>Pseudomonadota</taxon>
        <taxon>Alphaproteobacteria</taxon>
        <taxon>Hyphomicrobiales</taxon>
        <taxon>Roseiarcaceae</taxon>
        <taxon>Roseiarcus</taxon>
    </lineage>
</organism>
<evidence type="ECO:0000256" key="8">
    <source>
        <dbReference type="ARBA" id="ARBA00022840"/>
    </source>
</evidence>
<dbReference type="CDD" id="cd02165">
    <property type="entry name" value="NMNAT"/>
    <property type="match status" value="1"/>
</dbReference>
<comment type="caution">
    <text evidence="13">The sequence shown here is derived from an EMBL/GenBank/DDBJ whole genome shotgun (WGS) entry which is preliminary data.</text>
</comment>
<dbReference type="Pfam" id="PF01467">
    <property type="entry name" value="CTP_transf_like"/>
    <property type="match status" value="1"/>
</dbReference>
<comment type="similarity">
    <text evidence="3 11">Belongs to the NadD family.</text>
</comment>
<keyword evidence="6 11" id="KW-0548">Nucleotidyltransferase</keyword>
<evidence type="ECO:0000313" key="13">
    <source>
        <dbReference type="EMBL" id="RBP03286.1"/>
    </source>
</evidence>
<keyword evidence="14" id="KW-1185">Reference proteome</keyword>
<keyword evidence="4 11" id="KW-0662">Pyridine nucleotide biosynthesis</keyword>
<dbReference type="InterPro" id="IPR005248">
    <property type="entry name" value="NadD/NMNAT"/>
</dbReference>
<evidence type="ECO:0000256" key="5">
    <source>
        <dbReference type="ARBA" id="ARBA00022679"/>
    </source>
</evidence>
<dbReference type="RefSeq" id="WP_281017683.1">
    <property type="nucleotide sequence ID" value="NZ_QNRK01000045.1"/>
</dbReference>
<evidence type="ECO:0000256" key="7">
    <source>
        <dbReference type="ARBA" id="ARBA00022741"/>
    </source>
</evidence>
<accession>A0A366EMT5</accession>
<dbReference type="InterPro" id="IPR004821">
    <property type="entry name" value="Cyt_trans-like"/>
</dbReference>
<evidence type="ECO:0000256" key="3">
    <source>
        <dbReference type="ARBA" id="ARBA00009014"/>
    </source>
</evidence>
<dbReference type="GO" id="GO:0004515">
    <property type="term" value="F:nicotinate-nucleotide adenylyltransferase activity"/>
    <property type="evidence" value="ECO:0007669"/>
    <property type="project" value="UniProtKB-UniRule"/>
</dbReference>
<dbReference type="GO" id="GO:0009435">
    <property type="term" value="P:NAD+ biosynthetic process"/>
    <property type="evidence" value="ECO:0007669"/>
    <property type="project" value="UniProtKB-UniRule"/>
</dbReference>
<evidence type="ECO:0000256" key="2">
    <source>
        <dbReference type="ARBA" id="ARBA00005019"/>
    </source>
</evidence>
<dbReference type="Proteomes" id="UP000253529">
    <property type="component" value="Unassembled WGS sequence"/>
</dbReference>
<dbReference type="GO" id="GO:0005524">
    <property type="term" value="F:ATP binding"/>
    <property type="evidence" value="ECO:0007669"/>
    <property type="project" value="UniProtKB-KW"/>
</dbReference>
<dbReference type="Gene3D" id="3.40.50.620">
    <property type="entry name" value="HUPs"/>
    <property type="match status" value="1"/>
</dbReference>
<dbReference type="NCBIfam" id="NF000845">
    <property type="entry name" value="PRK00071.2-4"/>
    <property type="match status" value="1"/>
</dbReference>